<organism evidence="1 2">
    <name type="scientific">Globisporangium ultimum (strain ATCC 200006 / CBS 805.95 / DAOM BR144)</name>
    <name type="common">Pythium ultimum</name>
    <dbReference type="NCBI Taxonomy" id="431595"/>
    <lineage>
        <taxon>Eukaryota</taxon>
        <taxon>Sar</taxon>
        <taxon>Stramenopiles</taxon>
        <taxon>Oomycota</taxon>
        <taxon>Peronosporomycetes</taxon>
        <taxon>Pythiales</taxon>
        <taxon>Pythiaceae</taxon>
        <taxon>Globisporangium</taxon>
    </lineage>
</organism>
<evidence type="ECO:0008006" key="3">
    <source>
        <dbReference type="Google" id="ProtNLM"/>
    </source>
</evidence>
<dbReference type="SUPFAM" id="SSF52047">
    <property type="entry name" value="RNI-like"/>
    <property type="match status" value="1"/>
</dbReference>
<dbReference type="InParanoid" id="K3W9Q1"/>
<reference evidence="2" key="1">
    <citation type="journal article" date="2010" name="Genome Biol.">
        <title>Genome sequence of the necrotrophic plant pathogen Pythium ultimum reveals original pathogenicity mechanisms and effector repertoire.</title>
        <authorList>
            <person name="Levesque C.A."/>
            <person name="Brouwer H."/>
            <person name="Cano L."/>
            <person name="Hamilton J.P."/>
            <person name="Holt C."/>
            <person name="Huitema E."/>
            <person name="Raffaele S."/>
            <person name="Robideau G.P."/>
            <person name="Thines M."/>
            <person name="Win J."/>
            <person name="Zerillo M.M."/>
            <person name="Beakes G.W."/>
            <person name="Boore J.L."/>
            <person name="Busam D."/>
            <person name="Dumas B."/>
            <person name="Ferriera S."/>
            <person name="Fuerstenberg S.I."/>
            <person name="Gachon C.M."/>
            <person name="Gaulin E."/>
            <person name="Govers F."/>
            <person name="Grenville-Briggs L."/>
            <person name="Horner N."/>
            <person name="Hostetler J."/>
            <person name="Jiang R.H."/>
            <person name="Johnson J."/>
            <person name="Krajaejun T."/>
            <person name="Lin H."/>
            <person name="Meijer H.J."/>
            <person name="Moore B."/>
            <person name="Morris P."/>
            <person name="Phuntmart V."/>
            <person name="Puiu D."/>
            <person name="Shetty J."/>
            <person name="Stajich J.E."/>
            <person name="Tripathy S."/>
            <person name="Wawra S."/>
            <person name="van West P."/>
            <person name="Whitty B.R."/>
            <person name="Coutinho P.M."/>
            <person name="Henrissat B."/>
            <person name="Martin F."/>
            <person name="Thomas P.D."/>
            <person name="Tyler B.M."/>
            <person name="De Vries R.P."/>
            <person name="Kamoun S."/>
            <person name="Yandell M."/>
            <person name="Tisserat N."/>
            <person name="Buell C.R."/>
        </authorList>
    </citation>
    <scope>NUCLEOTIDE SEQUENCE</scope>
    <source>
        <strain evidence="2">DAOM:BR144</strain>
    </source>
</reference>
<dbReference type="PANTHER" id="PTHR38926:SF5">
    <property type="entry name" value="F-BOX AND LEUCINE-RICH REPEAT PROTEIN 6"/>
    <property type="match status" value="1"/>
</dbReference>
<evidence type="ECO:0000313" key="2">
    <source>
        <dbReference type="Proteomes" id="UP000019132"/>
    </source>
</evidence>
<name>K3W9Q1_GLOUD</name>
<accession>K3W9Q1</accession>
<dbReference type="HOGENOM" id="CLU_025713_2_1_1"/>
<keyword evidence="2" id="KW-1185">Reference proteome</keyword>
<dbReference type="eggNOG" id="ENOG502RCGP">
    <property type="taxonomic scope" value="Eukaryota"/>
</dbReference>
<dbReference type="Proteomes" id="UP000019132">
    <property type="component" value="Unassembled WGS sequence"/>
</dbReference>
<sequence>MASDQKKSKHDAFAGGDAVSALPLACVQHIIYYASDQRVANLILHEADMPDGHFLKHTAQVCKTWADLSARILLERQIMSLRINIRSGSNIEMEAAVQQMKLRGPKLKDLQLAMFADHDLEVDNEQEDMETTVINWDAIFKHCTSLWRLDLSRVPLHSKHLKAVIEAAANYCNEIQSLVLPRKEHSRNDTQTGLQNTFVSLYSALQKWYSHGGLRQLTVPQRCEEPSSKFPEYTDEYLTAVSNYSPNLEYFDGWSVTYEETEYIECEELLFCNNSAWSEFCRGCPKLREVNWFTIPYAGDFFRTFAKHKKLWLTNLTLAGGPPEKWSEELADGSYYADGAFEHTKEDVVAVLEACPALETLSILFYNSENDVMQHEDFDDEFLIRLAQKCQHLRVFRYDELESGQPICENRVITDIGLGALAAMPNLSLIAVEQVFSLL</sequence>
<proteinExistence type="predicted"/>
<dbReference type="EMBL" id="GL376626">
    <property type="status" value="NOT_ANNOTATED_CDS"/>
    <property type="molecule type" value="Genomic_DNA"/>
</dbReference>
<dbReference type="AlphaFoldDB" id="K3W9Q1"/>
<dbReference type="InterPro" id="IPR032675">
    <property type="entry name" value="LRR_dom_sf"/>
</dbReference>
<dbReference type="VEuPathDB" id="FungiDB:PYU1_G001691"/>
<reference evidence="1" key="3">
    <citation type="submission" date="2015-02" db="UniProtKB">
        <authorList>
            <consortium name="EnsemblProtists"/>
        </authorList>
    </citation>
    <scope>IDENTIFICATION</scope>
    <source>
        <strain evidence="1">DAOM BR144</strain>
    </source>
</reference>
<protein>
    <recommendedName>
        <fullName evidence="3">F-box domain-containing protein</fullName>
    </recommendedName>
</protein>
<dbReference type="EnsemblProtists" id="PYU1_T001692">
    <property type="protein sequence ID" value="PYU1_T001692"/>
    <property type="gene ID" value="PYU1_G001691"/>
</dbReference>
<evidence type="ECO:0000313" key="1">
    <source>
        <dbReference type="EnsemblProtists" id="PYU1_T001692"/>
    </source>
</evidence>
<dbReference type="Gene3D" id="3.80.10.10">
    <property type="entry name" value="Ribonuclease Inhibitor"/>
    <property type="match status" value="1"/>
</dbReference>
<reference evidence="2" key="2">
    <citation type="submission" date="2010-04" db="EMBL/GenBank/DDBJ databases">
        <authorList>
            <person name="Buell R."/>
            <person name="Hamilton J."/>
            <person name="Hostetler J."/>
        </authorList>
    </citation>
    <scope>NUCLEOTIDE SEQUENCE [LARGE SCALE GENOMIC DNA]</scope>
    <source>
        <strain evidence="2">DAOM:BR144</strain>
    </source>
</reference>
<dbReference type="PANTHER" id="PTHR38926">
    <property type="entry name" value="F-BOX DOMAIN CONTAINING PROTEIN, EXPRESSED"/>
    <property type="match status" value="1"/>
</dbReference>